<gene>
    <name evidence="2" type="ORF">TTEB3V08_LOCUS5205</name>
</gene>
<sequence length="256" mass="28261">MSRHSRVLTFLARHSSCGQFTNYQAAPNNCAMTIETKKIFTSNILALHLSIEQFDNSLKTSFILRLVEDVPVDNGDECVHSENVGHSIQQDRHRCKDKLKVCSVKQDVAQQASATLASRRRMKITESGRALVYSAASANARFKAAGVGDSCERLATSTIPCYQPVANTLQSKTLDVIKCAEHIQTITSAVGEHRRSAEEGRTPPPPQVLKPGSVPGSRRKLRIGRSEELEQTVEKIADNDDLKLFCKNVLGTAEHY</sequence>
<evidence type="ECO:0000313" key="2">
    <source>
        <dbReference type="EMBL" id="CAD7457200.1"/>
    </source>
</evidence>
<evidence type="ECO:0000256" key="1">
    <source>
        <dbReference type="SAM" id="MobiDB-lite"/>
    </source>
</evidence>
<protein>
    <submittedName>
        <fullName evidence="2">Uncharacterized protein</fullName>
    </submittedName>
</protein>
<reference evidence="2" key="1">
    <citation type="submission" date="2020-11" db="EMBL/GenBank/DDBJ databases">
        <authorList>
            <person name="Tran Van P."/>
        </authorList>
    </citation>
    <scope>NUCLEOTIDE SEQUENCE</scope>
</reference>
<accession>A0A7R9IF37</accession>
<feature type="compositionally biased region" description="Basic and acidic residues" evidence="1">
    <location>
        <begin position="191"/>
        <end position="201"/>
    </location>
</feature>
<name>A0A7R9IF37_9NEOP</name>
<dbReference type="EMBL" id="OE001602">
    <property type="protein sequence ID" value="CAD7457200.1"/>
    <property type="molecule type" value="Genomic_DNA"/>
</dbReference>
<feature type="region of interest" description="Disordered" evidence="1">
    <location>
        <begin position="190"/>
        <end position="219"/>
    </location>
</feature>
<organism evidence="2">
    <name type="scientific">Timema tahoe</name>
    <dbReference type="NCBI Taxonomy" id="61484"/>
    <lineage>
        <taxon>Eukaryota</taxon>
        <taxon>Metazoa</taxon>
        <taxon>Ecdysozoa</taxon>
        <taxon>Arthropoda</taxon>
        <taxon>Hexapoda</taxon>
        <taxon>Insecta</taxon>
        <taxon>Pterygota</taxon>
        <taxon>Neoptera</taxon>
        <taxon>Polyneoptera</taxon>
        <taxon>Phasmatodea</taxon>
        <taxon>Timematodea</taxon>
        <taxon>Timematoidea</taxon>
        <taxon>Timematidae</taxon>
        <taxon>Timema</taxon>
    </lineage>
</organism>
<dbReference type="AlphaFoldDB" id="A0A7R9IF37"/>
<proteinExistence type="predicted"/>